<organism evidence="1 2">
    <name type="scientific">Sphaerodactylus townsendi</name>
    <dbReference type="NCBI Taxonomy" id="933632"/>
    <lineage>
        <taxon>Eukaryota</taxon>
        <taxon>Metazoa</taxon>
        <taxon>Chordata</taxon>
        <taxon>Craniata</taxon>
        <taxon>Vertebrata</taxon>
        <taxon>Euteleostomi</taxon>
        <taxon>Lepidosauria</taxon>
        <taxon>Squamata</taxon>
        <taxon>Bifurcata</taxon>
        <taxon>Gekkota</taxon>
        <taxon>Sphaerodactylidae</taxon>
        <taxon>Sphaerodactylus</taxon>
    </lineage>
</organism>
<protein>
    <submittedName>
        <fullName evidence="1">Uncharacterized protein</fullName>
    </submittedName>
</protein>
<gene>
    <name evidence="1" type="ORF">K3G42_002532</name>
</gene>
<evidence type="ECO:0000313" key="1">
    <source>
        <dbReference type="EMBL" id="KAH7996203.1"/>
    </source>
</evidence>
<keyword evidence="2" id="KW-1185">Reference proteome</keyword>
<proteinExistence type="predicted"/>
<sequence>MIDSLMKKAKKTYHSFQDELTDYINVQKARGLEPKTNFRKSEEEFQREEFEALDCQEETAGFDQDPFSHGMYELGQHSIFADEAYAPPYIVEKRLPCRSPALENPLKLDNIERCLEKQVSQLTVCKRNANDWSSDERVTFFDRSLSYSRESQKTKKNKKEYAGDREEIPSQHLQKPKRKWYHKEETYLKKGSEKQKQRQDAAVSTEWKSKHGKGKRNKGVFSEKESKKHKKARKEAKVGGPIDEEILWNESVLGF</sequence>
<accession>A0ACB8ETY4</accession>
<name>A0ACB8ETY4_9SAUR</name>
<dbReference type="Proteomes" id="UP000827872">
    <property type="component" value="Linkage Group LG15"/>
</dbReference>
<evidence type="ECO:0000313" key="2">
    <source>
        <dbReference type="Proteomes" id="UP000827872"/>
    </source>
</evidence>
<dbReference type="EMBL" id="CM037628">
    <property type="protein sequence ID" value="KAH7996203.1"/>
    <property type="molecule type" value="Genomic_DNA"/>
</dbReference>
<comment type="caution">
    <text evidence="1">The sequence shown here is derived from an EMBL/GenBank/DDBJ whole genome shotgun (WGS) entry which is preliminary data.</text>
</comment>
<reference evidence="1" key="1">
    <citation type="submission" date="2021-08" db="EMBL/GenBank/DDBJ databases">
        <title>The first chromosome-level gecko genome reveals the dynamic sex chromosomes of Neotropical dwarf geckos (Sphaerodactylidae: Sphaerodactylus).</title>
        <authorList>
            <person name="Pinto B.J."/>
            <person name="Keating S.E."/>
            <person name="Gamble T."/>
        </authorList>
    </citation>
    <scope>NUCLEOTIDE SEQUENCE</scope>
    <source>
        <strain evidence="1">TG3544</strain>
    </source>
</reference>